<feature type="transmembrane region" description="Helical" evidence="1">
    <location>
        <begin position="189"/>
        <end position="206"/>
    </location>
</feature>
<dbReference type="Pfam" id="PF14808">
    <property type="entry name" value="TMEM164"/>
    <property type="match status" value="1"/>
</dbReference>
<keyword evidence="1" id="KW-1133">Transmembrane helix</keyword>
<feature type="transmembrane region" description="Helical" evidence="1">
    <location>
        <begin position="151"/>
        <end position="169"/>
    </location>
</feature>
<evidence type="ECO:0000313" key="3">
    <source>
        <dbReference type="Proteomes" id="UP000053815"/>
    </source>
</evidence>
<evidence type="ECO:0008006" key="4">
    <source>
        <dbReference type="Google" id="ProtNLM"/>
    </source>
</evidence>
<keyword evidence="3" id="KW-1185">Reference proteome</keyword>
<feature type="transmembrane region" description="Helical" evidence="1">
    <location>
        <begin position="258"/>
        <end position="278"/>
    </location>
</feature>
<name>A0A0C9MQ87_9FUNG</name>
<dbReference type="InterPro" id="IPR026508">
    <property type="entry name" value="TMEM164"/>
</dbReference>
<evidence type="ECO:0000313" key="2">
    <source>
        <dbReference type="EMBL" id="GAN04163.1"/>
    </source>
</evidence>
<organism evidence="2">
    <name type="scientific">Mucor ambiguus</name>
    <dbReference type="NCBI Taxonomy" id="91626"/>
    <lineage>
        <taxon>Eukaryota</taxon>
        <taxon>Fungi</taxon>
        <taxon>Fungi incertae sedis</taxon>
        <taxon>Mucoromycota</taxon>
        <taxon>Mucoromycotina</taxon>
        <taxon>Mucoromycetes</taxon>
        <taxon>Mucorales</taxon>
        <taxon>Mucorineae</taxon>
        <taxon>Mucoraceae</taxon>
        <taxon>Mucor</taxon>
    </lineage>
</organism>
<accession>A0A0C9MQ87</accession>
<dbReference type="Proteomes" id="UP000053815">
    <property type="component" value="Unassembled WGS sequence"/>
</dbReference>
<dbReference type="OrthoDB" id="17328at2759"/>
<gene>
    <name evidence="2" type="ORF">MAM1_0056c03623</name>
</gene>
<protein>
    <recommendedName>
        <fullName evidence="4">Transmembrane protein</fullName>
    </recommendedName>
</protein>
<proteinExistence type="predicted"/>
<keyword evidence="1" id="KW-0812">Transmembrane</keyword>
<evidence type="ECO:0000256" key="1">
    <source>
        <dbReference type="SAM" id="Phobius"/>
    </source>
</evidence>
<reference evidence="2" key="1">
    <citation type="submission" date="2014-09" db="EMBL/GenBank/DDBJ databases">
        <title>Draft genome sequence of an oleaginous Mucoromycotina fungus Mucor ambiguus NBRC6742.</title>
        <authorList>
            <person name="Takeda I."/>
            <person name="Yamane N."/>
            <person name="Morita T."/>
            <person name="Tamano K."/>
            <person name="Machida M."/>
            <person name="Baker S."/>
            <person name="Koike H."/>
        </authorList>
    </citation>
    <scope>NUCLEOTIDE SEQUENCE</scope>
    <source>
        <strain evidence="2">NBRC 6742</strain>
    </source>
</reference>
<sequence>MPLQSRLSTNSFTSLFDRLENWVKSFSKNVTDETDWDDSTKGSWYLHPRQHAIELLFLSTGFAAASAYYLKKILDPASLTFQLLKNFKPVGPATRAEKFLVASLVGTFGVTLAHKVIRKNKLFMLQPCHMSAGLLLLTLCNPNKSSMITNLLFNVYLHTQWGAIAALIFPDLRDHYLVGETTNFFAEHILILVAPVYMIYSGRYLVLPTSKNVALLSFFLYSFFHSPVLSICALRSGQNLNYIFSPPPINFLFKIGKSYRLALYATAFGAMFATRYAFVEGIISVLPRKSITL</sequence>
<feature type="transmembrane region" description="Helical" evidence="1">
    <location>
        <begin position="218"/>
        <end position="238"/>
    </location>
</feature>
<dbReference type="EMBL" id="DF836345">
    <property type="protein sequence ID" value="GAN04163.1"/>
    <property type="molecule type" value="Genomic_DNA"/>
</dbReference>
<dbReference type="AlphaFoldDB" id="A0A0C9MQ87"/>
<dbReference type="PANTHER" id="PTHR20948">
    <property type="entry name" value="TRANSMEMBRANE PROTEIN 164"/>
    <property type="match status" value="1"/>
</dbReference>
<dbReference type="PANTHER" id="PTHR20948:SF2">
    <property type="entry name" value="TRANSMEMBRANE PROTEIN 164"/>
    <property type="match status" value="1"/>
</dbReference>
<keyword evidence="1" id="KW-0472">Membrane</keyword>